<feature type="non-terminal residue" evidence="1">
    <location>
        <position position="94"/>
    </location>
</feature>
<sequence length="94" mass="10568">EPGIAALAQKYNLYCVKMGQLIVQQKVPHNAIVPKSIDKDNLFSLDMDNDIWLDIGPGYDDINDEAPPCWLSDDNVCQGICALLERDCCNEERQ</sequence>
<dbReference type="OrthoDB" id="3259165at2759"/>
<evidence type="ECO:0000313" key="1">
    <source>
        <dbReference type="EMBL" id="KIK49846.1"/>
    </source>
</evidence>
<keyword evidence="2" id="KW-1185">Reference proteome</keyword>
<feature type="non-terminal residue" evidence="1">
    <location>
        <position position="1"/>
    </location>
</feature>
<proteinExistence type="predicted"/>
<reference evidence="1 2" key="1">
    <citation type="submission" date="2014-04" db="EMBL/GenBank/DDBJ databases">
        <title>Evolutionary Origins and Diversification of the Mycorrhizal Mutualists.</title>
        <authorList>
            <consortium name="DOE Joint Genome Institute"/>
            <consortium name="Mycorrhizal Genomics Consortium"/>
            <person name="Kohler A."/>
            <person name="Kuo A."/>
            <person name="Nagy L.G."/>
            <person name="Floudas D."/>
            <person name="Copeland A."/>
            <person name="Barry K.W."/>
            <person name="Cichocki N."/>
            <person name="Veneault-Fourrey C."/>
            <person name="LaButti K."/>
            <person name="Lindquist E.A."/>
            <person name="Lipzen A."/>
            <person name="Lundell T."/>
            <person name="Morin E."/>
            <person name="Murat C."/>
            <person name="Riley R."/>
            <person name="Ohm R."/>
            <person name="Sun H."/>
            <person name="Tunlid A."/>
            <person name="Henrissat B."/>
            <person name="Grigoriev I.V."/>
            <person name="Hibbett D.S."/>
            <person name="Martin F."/>
        </authorList>
    </citation>
    <scope>NUCLEOTIDE SEQUENCE [LARGE SCALE GENOMIC DNA]</scope>
    <source>
        <strain evidence="1 2">FD-317 M1</strain>
    </source>
</reference>
<gene>
    <name evidence="1" type="ORF">GYMLUDRAFT_103822</name>
</gene>
<dbReference type="EMBL" id="KN834980">
    <property type="protein sequence ID" value="KIK49846.1"/>
    <property type="molecule type" value="Genomic_DNA"/>
</dbReference>
<dbReference type="HOGENOM" id="CLU_2432926_0_0_1"/>
<evidence type="ECO:0000313" key="2">
    <source>
        <dbReference type="Proteomes" id="UP000053593"/>
    </source>
</evidence>
<name>A0A0D0B705_9AGAR</name>
<accession>A0A0D0B705</accession>
<dbReference type="AlphaFoldDB" id="A0A0D0B705"/>
<organism evidence="1 2">
    <name type="scientific">Collybiopsis luxurians FD-317 M1</name>
    <dbReference type="NCBI Taxonomy" id="944289"/>
    <lineage>
        <taxon>Eukaryota</taxon>
        <taxon>Fungi</taxon>
        <taxon>Dikarya</taxon>
        <taxon>Basidiomycota</taxon>
        <taxon>Agaricomycotina</taxon>
        <taxon>Agaricomycetes</taxon>
        <taxon>Agaricomycetidae</taxon>
        <taxon>Agaricales</taxon>
        <taxon>Marasmiineae</taxon>
        <taxon>Omphalotaceae</taxon>
        <taxon>Collybiopsis</taxon>
        <taxon>Collybiopsis luxurians</taxon>
    </lineage>
</organism>
<protein>
    <submittedName>
        <fullName evidence="1">Uncharacterized protein</fullName>
    </submittedName>
</protein>
<dbReference type="Proteomes" id="UP000053593">
    <property type="component" value="Unassembled WGS sequence"/>
</dbReference>